<keyword evidence="2 5" id="KW-0540">Nuclease</keyword>
<proteinExistence type="inferred from homology"/>
<dbReference type="PANTHER" id="PTHR30008:SF0">
    <property type="entry name" value="EXODEOXYRIBONUCLEASE 7 LARGE SUBUNIT"/>
    <property type="match status" value="1"/>
</dbReference>
<dbReference type="Proteomes" id="UP000008718">
    <property type="component" value="Chromosome"/>
</dbReference>
<dbReference type="GO" id="GO:0009318">
    <property type="term" value="C:exodeoxyribonuclease VII complex"/>
    <property type="evidence" value="ECO:0007669"/>
    <property type="project" value="UniProtKB-UniRule"/>
</dbReference>
<comment type="subcellular location">
    <subcellularLocation>
        <location evidence="5">Cytoplasm</location>
    </subcellularLocation>
</comment>
<evidence type="ECO:0000256" key="2">
    <source>
        <dbReference type="ARBA" id="ARBA00022722"/>
    </source>
</evidence>
<dbReference type="GO" id="GO:0005737">
    <property type="term" value="C:cytoplasm"/>
    <property type="evidence" value="ECO:0007669"/>
    <property type="project" value="UniProtKB-SubCell"/>
</dbReference>
<name>E4T8B7_PALPW</name>
<reference key="1">
    <citation type="submission" date="2010-11" db="EMBL/GenBank/DDBJ databases">
        <title>The complete genome of Paludibacter propionicigenes DSM 17365.</title>
        <authorList>
            <consortium name="US DOE Joint Genome Institute (JGI-PGF)"/>
            <person name="Lucas S."/>
            <person name="Copeland A."/>
            <person name="Lapidus A."/>
            <person name="Bruce D."/>
            <person name="Goodwin L."/>
            <person name="Pitluck S."/>
            <person name="Kyrpides N."/>
            <person name="Mavromatis K."/>
            <person name="Ivanova N."/>
            <person name="Munk A.C."/>
            <person name="Brettin T."/>
            <person name="Detter J.C."/>
            <person name="Han C."/>
            <person name="Tapia R."/>
            <person name="Land M."/>
            <person name="Hauser L."/>
            <person name="Markowitz V."/>
            <person name="Cheng J.-F."/>
            <person name="Hugenholtz P."/>
            <person name="Woyke T."/>
            <person name="Wu D."/>
            <person name="Gronow S."/>
            <person name="Wellnitz S."/>
            <person name="Brambilla E."/>
            <person name="Klenk H.-P."/>
            <person name="Eisen J.A."/>
        </authorList>
    </citation>
    <scope>NUCLEOTIDE SEQUENCE</scope>
    <source>
        <strain>WB4</strain>
    </source>
</reference>
<dbReference type="GO" id="GO:0008855">
    <property type="term" value="F:exodeoxyribonuclease VII activity"/>
    <property type="evidence" value="ECO:0007669"/>
    <property type="project" value="UniProtKB-UniRule"/>
</dbReference>
<evidence type="ECO:0000256" key="5">
    <source>
        <dbReference type="RuleBase" id="RU004355"/>
    </source>
</evidence>
<feature type="domain" description="Exonuclease VII large subunit C-terminal" evidence="6">
    <location>
        <begin position="137"/>
        <end position="316"/>
    </location>
</feature>
<gene>
    <name evidence="8" type="ordered locus">Palpr_2832</name>
</gene>
<dbReference type="eggNOG" id="COG1570">
    <property type="taxonomic scope" value="Bacteria"/>
</dbReference>
<dbReference type="Pfam" id="PF13742">
    <property type="entry name" value="tRNA_anti_2"/>
    <property type="match status" value="1"/>
</dbReference>
<dbReference type="KEGG" id="ppn:Palpr_2832"/>
<dbReference type="EMBL" id="CP002345">
    <property type="protein sequence ID" value="ADQ80961.1"/>
    <property type="molecule type" value="Genomic_DNA"/>
</dbReference>
<dbReference type="Pfam" id="PF02601">
    <property type="entry name" value="Exonuc_VII_L"/>
    <property type="match status" value="1"/>
</dbReference>
<evidence type="ECO:0000256" key="4">
    <source>
        <dbReference type="ARBA" id="ARBA00022839"/>
    </source>
</evidence>
<keyword evidence="1" id="KW-0963">Cytoplasm</keyword>
<dbReference type="CDD" id="cd04489">
    <property type="entry name" value="ExoVII_LU_OBF"/>
    <property type="match status" value="1"/>
</dbReference>
<keyword evidence="9" id="KW-1185">Reference proteome</keyword>
<dbReference type="HOGENOM" id="CLU_023625_4_2_10"/>
<evidence type="ECO:0000256" key="3">
    <source>
        <dbReference type="ARBA" id="ARBA00022801"/>
    </source>
</evidence>
<organism evidence="8 9">
    <name type="scientific">Paludibacter propionicigenes (strain DSM 17365 / JCM 13257 / WB4)</name>
    <dbReference type="NCBI Taxonomy" id="694427"/>
    <lineage>
        <taxon>Bacteria</taxon>
        <taxon>Pseudomonadati</taxon>
        <taxon>Bacteroidota</taxon>
        <taxon>Bacteroidia</taxon>
        <taxon>Bacteroidales</taxon>
        <taxon>Paludibacteraceae</taxon>
        <taxon>Paludibacter</taxon>
    </lineage>
</organism>
<evidence type="ECO:0000259" key="7">
    <source>
        <dbReference type="Pfam" id="PF13742"/>
    </source>
</evidence>
<protein>
    <recommendedName>
        <fullName evidence="5">Exodeoxyribonuclease 7 large subunit</fullName>
        <ecNumber evidence="5">3.1.11.6</ecNumber>
    </recommendedName>
</protein>
<evidence type="ECO:0000313" key="8">
    <source>
        <dbReference type="EMBL" id="ADQ80961.1"/>
    </source>
</evidence>
<evidence type="ECO:0000313" key="9">
    <source>
        <dbReference type="Proteomes" id="UP000008718"/>
    </source>
</evidence>
<accession>E4T8B7</accession>
<sequence>MTSITLSELAAQIQQTIRLNFDTPQWIRAEISELRENPGGHCYLELIEKDSESDALLAKIKTTIWASTYRMLKPYFESSTGQVLRSGINVLVAVTVEFHGVYGFSLNVRDIDPTFTIGEMAARRLKIIRQLESDGIVDMNKQLPLSQVPQRLAIISSATAAGYGDFCDQLKNNPAHFTFYIKLFPAVMQGDQAEATIIAALEKIYDNLEMFDAVIIIRGGGATTDLACFDSYELALNCAQFPLPIIAGIGHQRDVSILDMVAHTSLKTPTAVAEFLISKMHTADDYVNSVVSDIGFLVRNNIETESRFIIQTQLQIKQTLRSWVLKKKHLLDGQKNRLKSSVRMQLLKQNNKLSLLDKNIETHSPVFLLKHGYTITTLNGKRVTSINQIKSGDKIRTLLSNGQFDSEII</sequence>
<reference evidence="8 9" key="2">
    <citation type="journal article" date="2011" name="Stand. Genomic Sci.">
        <title>Complete genome sequence of Paludibacter propionicigenes type strain (WB4).</title>
        <authorList>
            <person name="Gronow S."/>
            <person name="Munk C."/>
            <person name="Lapidus A."/>
            <person name="Nolan M."/>
            <person name="Lucas S."/>
            <person name="Hammon N."/>
            <person name="Deshpande S."/>
            <person name="Cheng J.F."/>
            <person name="Tapia R."/>
            <person name="Han C."/>
            <person name="Goodwin L."/>
            <person name="Pitluck S."/>
            <person name="Liolios K."/>
            <person name="Ivanova N."/>
            <person name="Mavromatis K."/>
            <person name="Mikhailova N."/>
            <person name="Pati A."/>
            <person name="Chen A."/>
            <person name="Palaniappan K."/>
            <person name="Land M."/>
            <person name="Hauser L."/>
            <person name="Chang Y.J."/>
            <person name="Jeffries C.D."/>
            <person name="Brambilla E."/>
            <person name="Rohde M."/>
            <person name="Goker M."/>
            <person name="Detter J.C."/>
            <person name="Woyke T."/>
            <person name="Bristow J."/>
            <person name="Eisen J.A."/>
            <person name="Markowitz V."/>
            <person name="Hugenholtz P."/>
            <person name="Kyrpides N.C."/>
            <person name="Klenk H.P."/>
        </authorList>
    </citation>
    <scope>NUCLEOTIDE SEQUENCE [LARGE SCALE GENOMIC DNA]</scope>
    <source>
        <strain evidence="9">DSM 17365 / JCM 13257 / WB4</strain>
    </source>
</reference>
<dbReference type="PANTHER" id="PTHR30008">
    <property type="entry name" value="EXODEOXYRIBONUCLEASE 7 LARGE SUBUNIT"/>
    <property type="match status" value="1"/>
</dbReference>
<keyword evidence="4 5" id="KW-0269">Exonuclease</keyword>
<dbReference type="RefSeq" id="WP_013446330.1">
    <property type="nucleotide sequence ID" value="NC_014734.1"/>
</dbReference>
<dbReference type="EC" id="3.1.11.6" evidence="5"/>
<dbReference type="NCBIfam" id="TIGR00237">
    <property type="entry name" value="xseA"/>
    <property type="match status" value="1"/>
</dbReference>
<dbReference type="STRING" id="694427.Palpr_2832"/>
<dbReference type="InterPro" id="IPR020579">
    <property type="entry name" value="Exonuc_VII_lsu_C"/>
</dbReference>
<comment type="similarity">
    <text evidence="5">Belongs to the XseA family.</text>
</comment>
<dbReference type="OrthoDB" id="9802795at2"/>
<dbReference type="InterPro" id="IPR003753">
    <property type="entry name" value="Exonuc_VII_L"/>
</dbReference>
<evidence type="ECO:0000259" key="6">
    <source>
        <dbReference type="Pfam" id="PF02601"/>
    </source>
</evidence>
<dbReference type="GO" id="GO:0006308">
    <property type="term" value="P:DNA catabolic process"/>
    <property type="evidence" value="ECO:0007669"/>
    <property type="project" value="UniProtKB-UniRule"/>
</dbReference>
<comment type="catalytic activity">
    <reaction evidence="5">
        <text>Exonucleolytic cleavage in either 5'- to 3'- or 3'- to 5'-direction to yield nucleoside 5'-phosphates.</text>
        <dbReference type="EC" id="3.1.11.6"/>
    </reaction>
</comment>
<dbReference type="AlphaFoldDB" id="E4T8B7"/>
<dbReference type="InterPro" id="IPR025824">
    <property type="entry name" value="OB-fold_nuc-bd_dom"/>
</dbReference>
<evidence type="ECO:0000256" key="1">
    <source>
        <dbReference type="ARBA" id="ARBA00022490"/>
    </source>
</evidence>
<feature type="domain" description="OB-fold nucleic acid binding" evidence="7">
    <location>
        <begin position="5"/>
        <end position="112"/>
    </location>
</feature>
<dbReference type="GO" id="GO:0003676">
    <property type="term" value="F:nucleic acid binding"/>
    <property type="evidence" value="ECO:0007669"/>
    <property type="project" value="InterPro"/>
</dbReference>
<keyword evidence="3 5" id="KW-0378">Hydrolase</keyword>